<dbReference type="AlphaFoldDB" id="S9THH7"/>
<dbReference type="PROSITE" id="PS50003">
    <property type="entry name" value="PH_DOMAIN"/>
    <property type="match status" value="1"/>
</dbReference>
<comment type="caution">
    <text evidence="2">The sequence shown here is derived from an EMBL/GenBank/DDBJ whole genome shotgun (WGS) entry which is preliminary data.</text>
</comment>
<dbReference type="EMBL" id="ATMH01011280">
    <property type="protein sequence ID" value="EPY16374.1"/>
    <property type="molecule type" value="Genomic_DNA"/>
</dbReference>
<feature type="domain" description="PH" evidence="1">
    <location>
        <begin position="1"/>
        <end position="19"/>
    </location>
</feature>
<dbReference type="OrthoDB" id="240915at2759"/>
<sequence>MNSFEDRERWFNAVNSLIEESATHNRRLNIYSLIKRRLQAVSRYLKVDITLGHYVFLTEIEENLLQFVPEAVMLMVGTVTELVRMYEGEVRCPQHYVIMVHDTKEGGPEAPPTPPRYDPVRVDGGAVHLHQPRCDGPGAV</sequence>
<dbReference type="Proteomes" id="UP000015354">
    <property type="component" value="Unassembled WGS sequence"/>
</dbReference>
<reference evidence="2 3" key="1">
    <citation type="journal article" date="2013" name="PLoS ONE">
        <title>Predicting the Proteins of Angomonas deanei, Strigomonas culicis and Their Respective Endosymbionts Reveals New Aspects of the Trypanosomatidae Family.</title>
        <authorList>
            <person name="Motta M.C."/>
            <person name="Martins A.C."/>
            <person name="de Souza S.S."/>
            <person name="Catta-Preta C.M."/>
            <person name="Silva R."/>
            <person name="Klein C.C."/>
            <person name="de Almeida L.G."/>
            <person name="de Lima Cunha O."/>
            <person name="Ciapina L.P."/>
            <person name="Brocchi M."/>
            <person name="Colabardini A.C."/>
            <person name="de Araujo Lima B."/>
            <person name="Machado C.R."/>
            <person name="de Almeida Soares C.M."/>
            <person name="Probst C.M."/>
            <person name="de Menezes C.B."/>
            <person name="Thompson C.E."/>
            <person name="Bartholomeu D.C."/>
            <person name="Gradia D.F."/>
            <person name="Pavoni D.P."/>
            <person name="Grisard E.C."/>
            <person name="Fantinatti-Garboggini F."/>
            <person name="Marchini F.K."/>
            <person name="Rodrigues-Luiz G.F."/>
            <person name="Wagner G."/>
            <person name="Goldman G.H."/>
            <person name="Fietto J.L."/>
            <person name="Elias M.C."/>
            <person name="Goldman M.H."/>
            <person name="Sagot M.F."/>
            <person name="Pereira M."/>
            <person name="Stoco P.H."/>
            <person name="de Mendonca-Neto R.P."/>
            <person name="Teixeira S.M."/>
            <person name="Maciel T.E."/>
            <person name="de Oliveira Mendes T.A."/>
            <person name="Urmenyi T.P."/>
            <person name="de Souza W."/>
            <person name="Schenkman S."/>
            <person name="de Vasconcelos A.T."/>
        </authorList>
    </citation>
    <scope>NUCLEOTIDE SEQUENCE [LARGE SCALE GENOMIC DNA]</scope>
</reference>
<evidence type="ECO:0000313" key="2">
    <source>
        <dbReference type="EMBL" id="EPY16374.1"/>
    </source>
</evidence>
<name>S9THH7_9TRYP</name>
<protein>
    <recommendedName>
        <fullName evidence="1">PH domain-containing protein</fullName>
    </recommendedName>
</protein>
<proteinExistence type="predicted"/>
<dbReference type="InterPro" id="IPR001849">
    <property type="entry name" value="PH_domain"/>
</dbReference>
<keyword evidence="3" id="KW-1185">Reference proteome</keyword>
<accession>S9THH7</accession>
<evidence type="ECO:0000313" key="3">
    <source>
        <dbReference type="Proteomes" id="UP000015354"/>
    </source>
</evidence>
<evidence type="ECO:0000259" key="1">
    <source>
        <dbReference type="PROSITE" id="PS50003"/>
    </source>
</evidence>
<gene>
    <name evidence="2" type="ORF">STCU_11346</name>
</gene>
<organism evidence="2 3">
    <name type="scientific">Strigomonas culicis</name>
    <dbReference type="NCBI Taxonomy" id="28005"/>
    <lineage>
        <taxon>Eukaryota</taxon>
        <taxon>Discoba</taxon>
        <taxon>Euglenozoa</taxon>
        <taxon>Kinetoplastea</taxon>
        <taxon>Metakinetoplastina</taxon>
        <taxon>Trypanosomatida</taxon>
        <taxon>Trypanosomatidae</taxon>
        <taxon>Strigomonadinae</taxon>
        <taxon>Strigomonas</taxon>
    </lineage>
</organism>